<feature type="domain" description="MyTH4" evidence="1">
    <location>
        <begin position="247"/>
        <end position="414"/>
    </location>
</feature>
<dbReference type="Pfam" id="PF00169">
    <property type="entry name" value="PH"/>
    <property type="match status" value="1"/>
</dbReference>
<protein>
    <recommendedName>
        <fullName evidence="1">MyTH4 domain-containing protein</fullName>
    </recommendedName>
</protein>
<dbReference type="GO" id="GO:0005856">
    <property type="term" value="C:cytoskeleton"/>
    <property type="evidence" value="ECO:0007669"/>
    <property type="project" value="InterPro"/>
</dbReference>
<accession>F2UQ87</accession>
<evidence type="ECO:0000313" key="2">
    <source>
        <dbReference type="EMBL" id="EGD79755.1"/>
    </source>
</evidence>
<dbReference type="Gene3D" id="2.30.29.30">
    <property type="entry name" value="Pleckstrin-homology domain (PH domain)/Phosphotyrosine-binding domain (PTB)"/>
    <property type="match status" value="1"/>
</dbReference>
<dbReference type="InterPro" id="IPR011993">
    <property type="entry name" value="PH-like_dom_sf"/>
</dbReference>
<organism evidence="3">
    <name type="scientific">Salpingoeca rosetta (strain ATCC 50818 / BSB-021)</name>
    <dbReference type="NCBI Taxonomy" id="946362"/>
    <lineage>
        <taxon>Eukaryota</taxon>
        <taxon>Choanoflagellata</taxon>
        <taxon>Craspedida</taxon>
        <taxon>Salpingoecidae</taxon>
        <taxon>Salpingoeca</taxon>
    </lineage>
</organism>
<dbReference type="PANTHER" id="PTHR46049:SF3">
    <property type="entry name" value="MYOSIN VIIA"/>
    <property type="match status" value="1"/>
</dbReference>
<dbReference type="SUPFAM" id="SSF50729">
    <property type="entry name" value="PH domain-like"/>
    <property type="match status" value="2"/>
</dbReference>
<dbReference type="Proteomes" id="UP000007799">
    <property type="component" value="Unassembled WGS sequence"/>
</dbReference>
<dbReference type="STRING" id="946362.F2UQ87"/>
<gene>
    <name evidence="2" type="ORF">PTSG_10739</name>
</gene>
<evidence type="ECO:0000259" key="1">
    <source>
        <dbReference type="PROSITE" id="PS51016"/>
    </source>
</evidence>
<dbReference type="InterPro" id="IPR000857">
    <property type="entry name" value="MyTH4_dom"/>
</dbReference>
<dbReference type="PROSITE" id="PS51016">
    <property type="entry name" value="MYTH4"/>
    <property type="match status" value="1"/>
</dbReference>
<dbReference type="SMART" id="SM00233">
    <property type="entry name" value="PH"/>
    <property type="match status" value="2"/>
</dbReference>
<dbReference type="RefSeq" id="XP_004988704.1">
    <property type="nucleotide sequence ID" value="XM_004988647.1"/>
</dbReference>
<dbReference type="PANTHER" id="PTHR46049">
    <property type="entry name" value="AGAP003327-PA"/>
    <property type="match status" value="1"/>
</dbReference>
<name>F2UQ87_SALR5</name>
<dbReference type="Pfam" id="PF00784">
    <property type="entry name" value="MyTH4"/>
    <property type="match status" value="1"/>
</dbReference>
<dbReference type="Gene3D" id="1.25.40.530">
    <property type="entry name" value="MyTH4 domain"/>
    <property type="match status" value="1"/>
</dbReference>
<reference evidence="2" key="1">
    <citation type="submission" date="2009-08" db="EMBL/GenBank/DDBJ databases">
        <title>Annotation of Salpingoeca rosetta.</title>
        <authorList>
            <consortium name="The Broad Institute Genome Sequencing Platform"/>
            <person name="Russ C."/>
            <person name="Cuomo C."/>
            <person name="Burger G."/>
            <person name="Gray M.W."/>
            <person name="Holland P.W.H."/>
            <person name="King N."/>
            <person name="Lang F.B.F."/>
            <person name="Roger A.J."/>
            <person name="Ruiz-Trillo I."/>
            <person name="Young S.K."/>
            <person name="Zeng Q."/>
            <person name="Gargeya S."/>
            <person name="Alvarado L."/>
            <person name="Berlin A."/>
            <person name="Chapman S.B."/>
            <person name="Chen Z."/>
            <person name="Freedman E."/>
            <person name="Gellesch M."/>
            <person name="Goldberg J."/>
            <person name="Griggs A."/>
            <person name="Gujja S."/>
            <person name="Heilman E."/>
            <person name="Heiman D."/>
            <person name="Howarth C."/>
            <person name="Mehta T."/>
            <person name="Neiman D."/>
            <person name="Pearson M."/>
            <person name="Roberts A."/>
            <person name="Saif S."/>
            <person name="Shea T."/>
            <person name="Shenoy N."/>
            <person name="Sisk P."/>
            <person name="Stolte C."/>
            <person name="Sykes S."/>
            <person name="White J."/>
            <person name="Yandava C."/>
            <person name="Haas B."/>
            <person name="Nusbaum C."/>
            <person name="Birren B."/>
        </authorList>
    </citation>
    <scope>NUCLEOTIDE SEQUENCE [LARGE SCALE GENOMIC DNA]</scope>
    <source>
        <strain evidence="2">ATCC 50818</strain>
    </source>
</reference>
<proteinExistence type="predicted"/>
<dbReference type="InterPro" id="IPR051724">
    <property type="entry name" value="Actin_motor_Myosin"/>
</dbReference>
<dbReference type="OrthoDB" id="6108017at2759"/>
<dbReference type="eggNOG" id="KOG4229">
    <property type="taxonomic scope" value="Eukaryota"/>
</dbReference>
<dbReference type="InterPro" id="IPR001849">
    <property type="entry name" value="PH_domain"/>
</dbReference>
<sequence>MADRRMTLADKYGQPMEAVLGMTHGLFRTKKQHNVSITKEGNLVVLKTADEGSDVLHAIPLKDIHSAGTTYDDDDDRLQFVVCTGTGSFTFLAPDKATLKRWVLALNPPSSGGSESGWLTVNKKKRFCELRKSSVVMFKEKEDRDPCGAIALDCLCTVIPPQQTGAPTGMRRMTSRGVTFYVNTAGQQWAITSKTVADANRWITAIQDAIECCPDLTTRFDKLATAHQNSDTFTLDEVFLDRAILCYSDEPLEMPLTPLPYGKIGKVPSGNEYGHPHIEALAIFQSMIPRSKVRFGNVMDGEPWIRNLLQVYLEVPALRNEIFCQSVKQITRLPDIHGRFAIRHWQLVAALCAHFRPASKYFNYIRACLHHAAQKSDNHEIIRQCANYCLEKMQKPATLPAISDELMREIMSGQGFAETESAQMVLNHVEEPDCEA</sequence>
<dbReference type="OMA" id="MNDANRW"/>
<dbReference type="InParanoid" id="F2UQ87"/>
<dbReference type="InterPro" id="IPR038185">
    <property type="entry name" value="MyTH4_dom_sf"/>
</dbReference>
<dbReference type="EMBL" id="GL832988">
    <property type="protein sequence ID" value="EGD79755.1"/>
    <property type="molecule type" value="Genomic_DNA"/>
</dbReference>
<dbReference type="KEGG" id="sre:PTSG_10739"/>
<keyword evidence="3" id="KW-1185">Reference proteome</keyword>
<dbReference type="AlphaFoldDB" id="F2UQ87"/>
<evidence type="ECO:0000313" key="3">
    <source>
        <dbReference type="Proteomes" id="UP000007799"/>
    </source>
</evidence>
<dbReference type="GeneID" id="16069239"/>